<protein>
    <recommendedName>
        <fullName evidence="5 12">Cytidine deaminase</fullName>
        <ecNumber evidence="4 12">3.5.4.5</ecNumber>
    </recommendedName>
    <alternativeName>
        <fullName evidence="9 12">Cytidine aminohydrolase</fullName>
    </alternativeName>
</protein>
<comment type="cofactor">
    <cofactor evidence="1 12">
        <name>Zn(2+)</name>
        <dbReference type="ChEBI" id="CHEBI:29105"/>
    </cofactor>
</comment>
<dbReference type="NCBIfam" id="TIGR01354">
    <property type="entry name" value="cyt_deam_tetra"/>
    <property type="match status" value="1"/>
</dbReference>
<dbReference type="EC" id="3.5.4.5" evidence="4 12"/>
<name>A0ABV2JS63_9GAMM</name>
<evidence type="ECO:0000256" key="10">
    <source>
        <dbReference type="ARBA" id="ARBA00049252"/>
    </source>
</evidence>
<dbReference type="SUPFAM" id="SSF53927">
    <property type="entry name" value="Cytidine deaminase-like"/>
    <property type="match status" value="1"/>
</dbReference>
<gene>
    <name evidence="14" type="ORF">ABIC75_001397</name>
</gene>
<keyword evidence="7 12" id="KW-0378">Hydrolase</keyword>
<dbReference type="Pfam" id="PF00383">
    <property type="entry name" value="dCMP_cyt_deam_1"/>
    <property type="match status" value="1"/>
</dbReference>
<dbReference type="PANTHER" id="PTHR11644">
    <property type="entry name" value="CYTIDINE DEAMINASE"/>
    <property type="match status" value="1"/>
</dbReference>
<evidence type="ECO:0000256" key="4">
    <source>
        <dbReference type="ARBA" id="ARBA00012783"/>
    </source>
</evidence>
<proteinExistence type="inferred from homology"/>
<evidence type="ECO:0000313" key="14">
    <source>
        <dbReference type="EMBL" id="MET3651675.1"/>
    </source>
</evidence>
<dbReference type="GO" id="GO:0004126">
    <property type="term" value="F:cytidine deaminase activity"/>
    <property type="evidence" value="ECO:0007669"/>
    <property type="project" value="UniProtKB-EC"/>
</dbReference>
<evidence type="ECO:0000256" key="7">
    <source>
        <dbReference type="ARBA" id="ARBA00022801"/>
    </source>
</evidence>
<dbReference type="Gene3D" id="3.40.140.10">
    <property type="entry name" value="Cytidine Deaminase, domain 2"/>
    <property type="match status" value="1"/>
</dbReference>
<dbReference type="CDD" id="cd01283">
    <property type="entry name" value="cytidine_deaminase"/>
    <property type="match status" value="1"/>
</dbReference>
<dbReference type="PANTHER" id="PTHR11644:SF2">
    <property type="entry name" value="CYTIDINE DEAMINASE"/>
    <property type="match status" value="1"/>
</dbReference>
<evidence type="ECO:0000256" key="6">
    <source>
        <dbReference type="ARBA" id="ARBA00022723"/>
    </source>
</evidence>
<keyword evidence="15" id="KW-1185">Reference proteome</keyword>
<evidence type="ECO:0000256" key="3">
    <source>
        <dbReference type="ARBA" id="ARBA00006576"/>
    </source>
</evidence>
<dbReference type="EMBL" id="JBEPMU010000002">
    <property type="protein sequence ID" value="MET3651675.1"/>
    <property type="molecule type" value="Genomic_DNA"/>
</dbReference>
<organism evidence="14 15">
    <name type="scientific">Dyella japonica</name>
    <dbReference type="NCBI Taxonomy" id="231455"/>
    <lineage>
        <taxon>Bacteria</taxon>
        <taxon>Pseudomonadati</taxon>
        <taxon>Pseudomonadota</taxon>
        <taxon>Gammaproteobacteria</taxon>
        <taxon>Lysobacterales</taxon>
        <taxon>Rhodanobacteraceae</taxon>
        <taxon>Dyella</taxon>
    </lineage>
</organism>
<comment type="catalytic activity">
    <reaction evidence="10 12">
        <text>2'-deoxycytidine + H2O + H(+) = 2'-deoxyuridine + NH4(+)</text>
        <dbReference type="Rhea" id="RHEA:13433"/>
        <dbReference type="ChEBI" id="CHEBI:15377"/>
        <dbReference type="ChEBI" id="CHEBI:15378"/>
        <dbReference type="ChEBI" id="CHEBI:15698"/>
        <dbReference type="ChEBI" id="CHEBI:16450"/>
        <dbReference type="ChEBI" id="CHEBI:28938"/>
        <dbReference type="EC" id="3.5.4.5"/>
    </reaction>
</comment>
<dbReference type="PROSITE" id="PS51747">
    <property type="entry name" value="CYT_DCMP_DEAMINASES_2"/>
    <property type="match status" value="1"/>
</dbReference>
<evidence type="ECO:0000256" key="12">
    <source>
        <dbReference type="RuleBase" id="RU364006"/>
    </source>
</evidence>
<reference evidence="14 15" key="1">
    <citation type="submission" date="2024-06" db="EMBL/GenBank/DDBJ databases">
        <title>Sorghum-associated microbial communities from plants grown in Nebraska, USA.</title>
        <authorList>
            <person name="Schachtman D."/>
        </authorList>
    </citation>
    <scope>NUCLEOTIDE SEQUENCE [LARGE SCALE GENOMIC DNA]</scope>
    <source>
        <strain evidence="14 15">1073</strain>
    </source>
</reference>
<evidence type="ECO:0000256" key="8">
    <source>
        <dbReference type="ARBA" id="ARBA00022833"/>
    </source>
</evidence>
<dbReference type="InterPro" id="IPR050202">
    <property type="entry name" value="Cyt/Deoxycyt_deaminase"/>
</dbReference>
<dbReference type="Proteomes" id="UP001549184">
    <property type="component" value="Unassembled WGS sequence"/>
</dbReference>
<feature type="domain" description="CMP/dCMP-type deaminase" evidence="13">
    <location>
        <begin position="5"/>
        <end position="134"/>
    </location>
</feature>
<evidence type="ECO:0000256" key="9">
    <source>
        <dbReference type="ARBA" id="ARBA00032005"/>
    </source>
</evidence>
<sequence length="135" mass="14178">MTDVVVPDVLLNLARQAREHAYAPYSRFLVGAALVTRDGRHFTGCNVENASYGLCNCAERTALFTAVAAGCRPGDFAALAVIGDTAGPISPCGAYRQVMSELCDEAMPVWLGNLAGAVQETSVQALLPGSFRLAS</sequence>
<evidence type="ECO:0000256" key="1">
    <source>
        <dbReference type="ARBA" id="ARBA00001947"/>
    </source>
</evidence>
<evidence type="ECO:0000256" key="2">
    <source>
        <dbReference type="ARBA" id="ARBA00003949"/>
    </source>
</evidence>
<dbReference type="InterPro" id="IPR006262">
    <property type="entry name" value="Cyt_deam_tetra"/>
</dbReference>
<evidence type="ECO:0000256" key="11">
    <source>
        <dbReference type="ARBA" id="ARBA00049558"/>
    </source>
</evidence>
<keyword evidence="6 12" id="KW-0479">Metal-binding</keyword>
<evidence type="ECO:0000313" key="15">
    <source>
        <dbReference type="Proteomes" id="UP001549184"/>
    </source>
</evidence>
<comment type="similarity">
    <text evidence="3 12">Belongs to the cytidine and deoxycytidylate deaminase family.</text>
</comment>
<dbReference type="RefSeq" id="WP_354013119.1">
    <property type="nucleotide sequence ID" value="NZ_JBEPMU010000002.1"/>
</dbReference>
<dbReference type="NCBIfam" id="NF004064">
    <property type="entry name" value="PRK05578.1"/>
    <property type="match status" value="1"/>
</dbReference>
<comment type="function">
    <text evidence="2 12">This enzyme scavenges exogenous and endogenous cytidine and 2'-deoxycytidine for UMP synthesis.</text>
</comment>
<comment type="catalytic activity">
    <reaction evidence="11 12">
        <text>cytidine + H2O + H(+) = uridine + NH4(+)</text>
        <dbReference type="Rhea" id="RHEA:16069"/>
        <dbReference type="ChEBI" id="CHEBI:15377"/>
        <dbReference type="ChEBI" id="CHEBI:15378"/>
        <dbReference type="ChEBI" id="CHEBI:16704"/>
        <dbReference type="ChEBI" id="CHEBI:17562"/>
        <dbReference type="ChEBI" id="CHEBI:28938"/>
        <dbReference type="EC" id="3.5.4.5"/>
    </reaction>
</comment>
<accession>A0ABV2JS63</accession>
<evidence type="ECO:0000259" key="13">
    <source>
        <dbReference type="PROSITE" id="PS51747"/>
    </source>
</evidence>
<evidence type="ECO:0000256" key="5">
    <source>
        <dbReference type="ARBA" id="ARBA00018266"/>
    </source>
</evidence>
<dbReference type="InterPro" id="IPR016193">
    <property type="entry name" value="Cytidine_deaminase-like"/>
</dbReference>
<dbReference type="InterPro" id="IPR002125">
    <property type="entry name" value="CMP_dCMP_dom"/>
</dbReference>
<keyword evidence="8 12" id="KW-0862">Zinc</keyword>
<comment type="caution">
    <text evidence="14">The sequence shown here is derived from an EMBL/GenBank/DDBJ whole genome shotgun (WGS) entry which is preliminary data.</text>
</comment>